<organism evidence="2 3">
    <name type="scientific">Kipferlia bialata</name>
    <dbReference type="NCBI Taxonomy" id="797122"/>
    <lineage>
        <taxon>Eukaryota</taxon>
        <taxon>Metamonada</taxon>
        <taxon>Carpediemonas-like organisms</taxon>
        <taxon>Kipferlia</taxon>
    </lineage>
</organism>
<sequence>MRILSFADLHGVKTAAQCLTTVYERETRGGPVDLVVIGGDTSGSRLRFPTPELSNAYFERTALRELQQLSERVPIMVLSGNTDFRVNFEYWAATYNTETLRFVSCGFWDFPEHGVCIGGYGFSNPCNHILKDYERVSLACDTEVPPGVRAWVAKGVSLHPPEAEPLTGGSWALGSPAPKRPVVCGVRSLDRDSWDTSDRHLICHHHVPYHSDRFTLGTACHTVSSEEAVEGLVREAGPKGLSVLFSHCPPSDTNAAQTKLHGGAGCPGIRLALERNAGSVGLLVSGHIHEAVTQTGTCLDSVVGTGDGETREVAIASVGHDPHYVDIGDGTTKGWECVVEDLEGIPSTDMDGRPHPSATQTLSYLVIDTDAMDTAHAQASKGEGTLADAVSQGQGVVRHVVRIPADPLVLEVRAEWLAGKFSQR</sequence>
<dbReference type="Pfam" id="PF00149">
    <property type="entry name" value="Metallophos"/>
    <property type="match status" value="1"/>
</dbReference>
<name>A0A9K3GEC3_9EUKA</name>
<proteinExistence type="predicted"/>
<evidence type="ECO:0000313" key="3">
    <source>
        <dbReference type="Proteomes" id="UP000265618"/>
    </source>
</evidence>
<evidence type="ECO:0000313" key="2">
    <source>
        <dbReference type="EMBL" id="GIQ79723.1"/>
    </source>
</evidence>
<dbReference type="InterPro" id="IPR004843">
    <property type="entry name" value="Calcineurin-like_PHP"/>
</dbReference>
<accession>A0A9K3GEC3</accession>
<dbReference type="Gene3D" id="3.60.21.10">
    <property type="match status" value="1"/>
</dbReference>
<dbReference type="SUPFAM" id="SSF56300">
    <property type="entry name" value="Metallo-dependent phosphatases"/>
    <property type="match status" value="1"/>
</dbReference>
<comment type="caution">
    <text evidence="2">The sequence shown here is derived from an EMBL/GenBank/DDBJ whole genome shotgun (WGS) entry which is preliminary data.</text>
</comment>
<dbReference type="InterPro" id="IPR029052">
    <property type="entry name" value="Metallo-depent_PP-like"/>
</dbReference>
<keyword evidence="3" id="KW-1185">Reference proteome</keyword>
<gene>
    <name evidence="2" type="ORF">KIPB_000408</name>
</gene>
<dbReference type="Proteomes" id="UP000265618">
    <property type="component" value="Unassembled WGS sequence"/>
</dbReference>
<evidence type="ECO:0000259" key="1">
    <source>
        <dbReference type="Pfam" id="PF00149"/>
    </source>
</evidence>
<feature type="domain" description="Calcineurin-like phosphoesterase" evidence="1">
    <location>
        <begin position="1"/>
        <end position="105"/>
    </location>
</feature>
<dbReference type="GO" id="GO:0016787">
    <property type="term" value="F:hydrolase activity"/>
    <property type="evidence" value="ECO:0007669"/>
    <property type="project" value="InterPro"/>
</dbReference>
<reference evidence="2 3" key="1">
    <citation type="journal article" date="2018" name="PLoS ONE">
        <title>The draft genome of Kipferlia bialata reveals reductive genome evolution in fornicate parasites.</title>
        <authorList>
            <person name="Tanifuji G."/>
            <person name="Takabayashi S."/>
            <person name="Kume K."/>
            <person name="Takagi M."/>
            <person name="Nakayama T."/>
            <person name="Kamikawa R."/>
            <person name="Inagaki Y."/>
            <person name="Hashimoto T."/>
        </authorList>
    </citation>
    <scope>NUCLEOTIDE SEQUENCE [LARGE SCALE GENOMIC DNA]</scope>
    <source>
        <strain evidence="2">NY0173</strain>
    </source>
</reference>
<dbReference type="EMBL" id="BDIP01000046">
    <property type="protein sequence ID" value="GIQ79723.1"/>
    <property type="molecule type" value="Genomic_DNA"/>
</dbReference>
<protein>
    <recommendedName>
        <fullName evidence="1">Calcineurin-like phosphoesterase domain-containing protein</fullName>
    </recommendedName>
</protein>
<dbReference type="AlphaFoldDB" id="A0A9K3GEC3"/>